<accession>A0A6P8SDM4</accession>
<name>A0A6P8SDM4_GEOSA</name>
<evidence type="ECO:0000256" key="7">
    <source>
        <dbReference type="ARBA" id="ARBA00022833"/>
    </source>
</evidence>
<dbReference type="FunFam" id="3.30.160.60:FF:000690">
    <property type="entry name" value="Zinc finger protein 354C"/>
    <property type="match status" value="1"/>
</dbReference>
<evidence type="ECO:0000256" key="4">
    <source>
        <dbReference type="ARBA" id="ARBA00022723"/>
    </source>
</evidence>
<dbReference type="GO" id="GO:0008270">
    <property type="term" value="F:zinc ion binding"/>
    <property type="evidence" value="ECO:0007669"/>
    <property type="project" value="UniProtKB-KW"/>
</dbReference>
<dbReference type="SMART" id="SM00349">
    <property type="entry name" value="KRAB"/>
    <property type="match status" value="1"/>
</dbReference>
<feature type="domain" description="C2H2-type" evidence="15">
    <location>
        <begin position="397"/>
        <end position="424"/>
    </location>
</feature>
<keyword evidence="6 13" id="KW-0863">Zinc-finger</keyword>
<dbReference type="Gene3D" id="6.10.140.140">
    <property type="match status" value="1"/>
</dbReference>
<comment type="subcellular location">
    <subcellularLocation>
        <location evidence="1">Nucleus</location>
    </subcellularLocation>
</comment>
<dbReference type="PANTHER" id="PTHR23234">
    <property type="entry name" value="ZNF44 PROTEIN"/>
    <property type="match status" value="1"/>
</dbReference>
<dbReference type="PANTHER" id="PTHR23234:SF8">
    <property type="entry name" value="C2H2-TYPE DOMAIN-CONTAINING PROTEIN"/>
    <property type="match status" value="1"/>
</dbReference>
<feature type="region of interest" description="Disordered" evidence="14">
    <location>
        <begin position="40"/>
        <end position="73"/>
    </location>
</feature>
<keyword evidence="7" id="KW-0862">Zinc</keyword>
<keyword evidence="8" id="KW-0832">Ubl conjugation</keyword>
<dbReference type="PROSITE" id="PS50157">
    <property type="entry name" value="ZINC_FINGER_C2H2_2"/>
    <property type="match status" value="9"/>
</dbReference>
<dbReference type="FunFam" id="3.30.160.60:FF:000914">
    <property type="entry name" value="Zinc finger protein 16"/>
    <property type="match status" value="1"/>
</dbReference>
<evidence type="ECO:0000256" key="3">
    <source>
        <dbReference type="ARBA" id="ARBA00022499"/>
    </source>
</evidence>
<dbReference type="Proteomes" id="UP000515159">
    <property type="component" value="Chromosome 10"/>
</dbReference>
<evidence type="ECO:0000256" key="6">
    <source>
        <dbReference type="ARBA" id="ARBA00022771"/>
    </source>
</evidence>
<evidence type="ECO:0000256" key="2">
    <source>
        <dbReference type="ARBA" id="ARBA00006991"/>
    </source>
</evidence>
<evidence type="ECO:0000256" key="10">
    <source>
        <dbReference type="ARBA" id="ARBA00023125"/>
    </source>
</evidence>
<dbReference type="InterPro" id="IPR036236">
    <property type="entry name" value="Znf_C2H2_sf"/>
</dbReference>
<evidence type="ECO:0000256" key="9">
    <source>
        <dbReference type="ARBA" id="ARBA00023015"/>
    </source>
</evidence>
<dbReference type="CDD" id="cd07765">
    <property type="entry name" value="KRAB_A-box"/>
    <property type="match status" value="1"/>
</dbReference>
<dbReference type="GO" id="GO:0006355">
    <property type="term" value="P:regulation of DNA-templated transcription"/>
    <property type="evidence" value="ECO:0007669"/>
    <property type="project" value="InterPro"/>
</dbReference>
<protein>
    <submittedName>
        <fullName evidence="18">Zinc finger protein 436-like isoform X1</fullName>
    </submittedName>
</protein>
<keyword evidence="9" id="KW-0805">Transcription regulation</keyword>
<feature type="domain" description="C2H2-type" evidence="15">
    <location>
        <begin position="509"/>
        <end position="536"/>
    </location>
</feature>
<dbReference type="Pfam" id="PF01352">
    <property type="entry name" value="KRAB"/>
    <property type="match status" value="1"/>
</dbReference>
<dbReference type="InterPro" id="IPR050758">
    <property type="entry name" value="Znf_C2H2-type"/>
</dbReference>
<keyword evidence="4" id="KW-0479">Metal-binding</keyword>
<dbReference type="GO" id="GO:0005634">
    <property type="term" value="C:nucleus"/>
    <property type="evidence" value="ECO:0007669"/>
    <property type="project" value="UniProtKB-SubCell"/>
</dbReference>
<dbReference type="InterPro" id="IPR036051">
    <property type="entry name" value="KRAB_dom_sf"/>
</dbReference>
<gene>
    <name evidence="18" type="primary">LOC117367703</name>
</gene>
<evidence type="ECO:0000259" key="16">
    <source>
        <dbReference type="PROSITE" id="PS50805"/>
    </source>
</evidence>
<dbReference type="SUPFAM" id="SSF57667">
    <property type="entry name" value="beta-beta-alpha zinc fingers"/>
    <property type="match status" value="5"/>
</dbReference>
<dbReference type="KEGG" id="gsh:117367703"/>
<feature type="domain" description="KRAB" evidence="16">
    <location>
        <begin position="93"/>
        <end position="173"/>
    </location>
</feature>
<dbReference type="FunFam" id="3.30.160.60:FF:002343">
    <property type="entry name" value="Zinc finger protein 33A"/>
    <property type="match status" value="2"/>
</dbReference>
<dbReference type="InterPro" id="IPR013087">
    <property type="entry name" value="Znf_C2H2_type"/>
</dbReference>
<dbReference type="Pfam" id="PF00096">
    <property type="entry name" value="zf-C2H2"/>
    <property type="match status" value="8"/>
</dbReference>
<dbReference type="AlphaFoldDB" id="A0A6P8SDM4"/>
<dbReference type="GO" id="GO:0003677">
    <property type="term" value="F:DNA binding"/>
    <property type="evidence" value="ECO:0007669"/>
    <property type="project" value="UniProtKB-KW"/>
</dbReference>
<feature type="domain" description="C2H2-type" evidence="15">
    <location>
        <begin position="341"/>
        <end position="368"/>
    </location>
</feature>
<feature type="domain" description="C2H2-type" evidence="15">
    <location>
        <begin position="425"/>
        <end position="452"/>
    </location>
</feature>
<feature type="domain" description="C2H2-type" evidence="15">
    <location>
        <begin position="481"/>
        <end position="508"/>
    </location>
</feature>
<evidence type="ECO:0000259" key="15">
    <source>
        <dbReference type="PROSITE" id="PS50157"/>
    </source>
</evidence>
<dbReference type="InParanoid" id="A0A6P8SDM4"/>
<evidence type="ECO:0000256" key="13">
    <source>
        <dbReference type="PROSITE-ProRule" id="PRU00042"/>
    </source>
</evidence>
<dbReference type="InterPro" id="IPR001909">
    <property type="entry name" value="KRAB"/>
</dbReference>
<dbReference type="FunFam" id="3.30.160.60:FF:000182">
    <property type="entry name" value="zinc finger protein 366"/>
    <property type="match status" value="1"/>
</dbReference>
<dbReference type="FunFam" id="3.30.160.60:FF:000176">
    <property type="entry name" value="zinc finger protein 70"/>
    <property type="match status" value="1"/>
</dbReference>
<keyword evidence="12" id="KW-0539">Nucleus</keyword>
<evidence type="ECO:0000313" key="18">
    <source>
        <dbReference type="RefSeq" id="XP_033816414.1"/>
    </source>
</evidence>
<dbReference type="FunFam" id="3.30.160.60:FF:000295">
    <property type="entry name" value="zinc finger protein 19"/>
    <property type="match status" value="1"/>
</dbReference>
<evidence type="ECO:0000256" key="14">
    <source>
        <dbReference type="SAM" id="MobiDB-lite"/>
    </source>
</evidence>
<dbReference type="FunFam" id="3.30.160.60:FF:000110">
    <property type="entry name" value="Zinc finger protein-like"/>
    <property type="match status" value="1"/>
</dbReference>
<reference evidence="18" key="1">
    <citation type="submission" date="2025-08" db="UniProtKB">
        <authorList>
            <consortium name="RefSeq"/>
        </authorList>
    </citation>
    <scope>IDENTIFICATION</scope>
</reference>
<feature type="domain" description="C2H2-type" evidence="15">
    <location>
        <begin position="313"/>
        <end position="340"/>
    </location>
</feature>
<dbReference type="GeneID" id="117367703"/>
<keyword evidence="17" id="KW-1185">Reference proteome</keyword>
<sequence length="574" mass="66119">MLGSGSPTLCWGSMTWNAQREWMYFPGVSRSCKAVPDFRLPSQPQSKERVQSTAEDDSSVTLLHPACPQPPSTAKEKTQEIMSETVLAKVPPVIFHNVAAYFSEDDWEALEDWRKEMYRNAMREIHRALVSLGYGIVNKEVLFQITQEDKLFFRDPGASKIREDINGCAASSPAVQPDILLRIKREEEELQELKKSPPASDRFFDASMSLWIKEVDEPYVSDGEESDGGEDDGDFPADTTMLIKVEEEEDLSYGKCQAAVEKEKELKPRTAAEEEVKLTRTTTDKLSQTAVQNLTSSQLTKCRSVFPLQRKTFKCTECGKSFKSFHSLTVHWRIHTGERPYKCSECGKGFSHSSNLVQHQRIHTGERPYMCSVCGKSFTMNSHLVTHQRLHTGERPYICEVCGKCFTMKSHLITHQRLHTGERPYKCNQCQQCYRKTSDLVRHQRIHTGEKPYHCSECEKRFNNLQCLKIHQRGHRGEKEFQCTQCKKNFLQNSDLARHQQTHSGERPFQCLECEKNFYQKSALARHQKIHLAEREHECAQCEKKFTLKSGLVRHLKIHARRAKTDDIYQAYPP</sequence>
<proteinExistence type="inferred from homology"/>
<dbReference type="PROSITE" id="PS00028">
    <property type="entry name" value="ZINC_FINGER_C2H2_1"/>
    <property type="match status" value="9"/>
</dbReference>
<dbReference type="PROSITE" id="PS50805">
    <property type="entry name" value="KRAB"/>
    <property type="match status" value="1"/>
</dbReference>
<evidence type="ECO:0000313" key="17">
    <source>
        <dbReference type="Proteomes" id="UP000515159"/>
    </source>
</evidence>
<organism evidence="17 18">
    <name type="scientific">Geotrypetes seraphini</name>
    <name type="common">Gaboon caecilian</name>
    <name type="synonym">Caecilia seraphini</name>
    <dbReference type="NCBI Taxonomy" id="260995"/>
    <lineage>
        <taxon>Eukaryota</taxon>
        <taxon>Metazoa</taxon>
        <taxon>Chordata</taxon>
        <taxon>Craniata</taxon>
        <taxon>Vertebrata</taxon>
        <taxon>Euteleostomi</taxon>
        <taxon>Amphibia</taxon>
        <taxon>Gymnophiona</taxon>
        <taxon>Geotrypetes</taxon>
    </lineage>
</organism>
<dbReference type="FunFam" id="3.30.160.60:FF:000624">
    <property type="entry name" value="zinc finger protein 697"/>
    <property type="match status" value="1"/>
</dbReference>
<comment type="similarity">
    <text evidence="2">Belongs to the krueppel C2H2-type zinc-finger protein family.</text>
</comment>
<keyword evidence="5" id="KW-0677">Repeat</keyword>
<keyword evidence="10" id="KW-0238">DNA-binding</keyword>
<dbReference type="RefSeq" id="XP_033816414.1">
    <property type="nucleotide sequence ID" value="XM_033960523.1"/>
</dbReference>
<feature type="domain" description="C2H2-type" evidence="15">
    <location>
        <begin position="453"/>
        <end position="480"/>
    </location>
</feature>
<dbReference type="OrthoDB" id="3437960at2759"/>
<feature type="domain" description="C2H2-type" evidence="15">
    <location>
        <begin position="369"/>
        <end position="396"/>
    </location>
</feature>
<keyword evidence="11" id="KW-0804">Transcription</keyword>
<evidence type="ECO:0000256" key="11">
    <source>
        <dbReference type="ARBA" id="ARBA00023163"/>
    </source>
</evidence>
<evidence type="ECO:0000256" key="12">
    <source>
        <dbReference type="ARBA" id="ARBA00023242"/>
    </source>
</evidence>
<keyword evidence="3" id="KW-1017">Isopeptide bond</keyword>
<evidence type="ECO:0000256" key="8">
    <source>
        <dbReference type="ARBA" id="ARBA00022843"/>
    </source>
</evidence>
<dbReference type="SUPFAM" id="SSF109640">
    <property type="entry name" value="KRAB domain (Kruppel-associated box)"/>
    <property type="match status" value="1"/>
</dbReference>
<dbReference type="SMART" id="SM00355">
    <property type="entry name" value="ZnF_C2H2"/>
    <property type="match status" value="9"/>
</dbReference>
<dbReference type="Gene3D" id="3.30.160.60">
    <property type="entry name" value="Classic Zinc Finger"/>
    <property type="match status" value="9"/>
</dbReference>
<feature type="domain" description="C2H2-type" evidence="15">
    <location>
        <begin position="537"/>
        <end position="564"/>
    </location>
</feature>
<evidence type="ECO:0000256" key="1">
    <source>
        <dbReference type="ARBA" id="ARBA00004123"/>
    </source>
</evidence>
<evidence type="ECO:0000256" key="5">
    <source>
        <dbReference type="ARBA" id="ARBA00022737"/>
    </source>
</evidence>